<dbReference type="EMBL" id="AMGO01000007">
    <property type="protein sequence ID" value="EKE45259.1"/>
    <property type="molecule type" value="Genomic_DNA"/>
</dbReference>
<protein>
    <submittedName>
        <fullName evidence="1">Uncharacterized protein</fullName>
    </submittedName>
</protein>
<name>K2HR76_9RHOB</name>
<reference evidence="1 2" key="1">
    <citation type="journal article" date="2012" name="J. Bacteriol.">
        <title>Draft Genome Sequence of Oceaniovalibus guishaninsula JLT2003T.</title>
        <authorList>
            <person name="Tang K."/>
            <person name="Liu K."/>
            <person name="Jiao N."/>
        </authorList>
    </citation>
    <scope>NUCLEOTIDE SEQUENCE [LARGE SCALE GENOMIC DNA]</scope>
    <source>
        <strain evidence="1 2">JLT2003</strain>
    </source>
</reference>
<organism evidence="1 2">
    <name type="scientific">Oceaniovalibus guishaninsula JLT2003</name>
    <dbReference type="NCBI Taxonomy" id="1231392"/>
    <lineage>
        <taxon>Bacteria</taxon>
        <taxon>Pseudomonadati</taxon>
        <taxon>Pseudomonadota</taxon>
        <taxon>Alphaproteobacteria</taxon>
        <taxon>Rhodobacterales</taxon>
        <taxon>Roseobacteraceae</taxon>
        <taxon>Oceaniovalibus</taxon>
    </lineage>
</organism>
<comment type="caution">
    <text evidence="1">The sequence shown here is derived from an EMBL/GenBank/DDBJ whole genome shotgun (WGS) entry which is preliminary data.</text>
</comment>
<dbReference type="STRING" id="1231392.OCGS_0349"/>
<accession>K2HR76</accession>
<gene>
    <name evidence="1" type="ORF">OCGS_0349</name>
</gene>
<dbReference type="AlphaFoldDB" id="K2HR76"/>
<sequence>MPAGAGLAGRDGVPWRLCVIGWFMRFPKVWRGDARGAPCIGRPGD</sequence>
<evidence type="ECO:0000313" key="2">
    <source>
        <dbReference type="Proteomes" id="UP000006765"/>
    </source>
</evidence>
<evidence type="ECO:0000313" key="1">
    <source>
        <dbReference type="EMBL" id="EKE45259.1"/>
    </source>
</evidence>
<proteinExistence type="predicted"/>
<dbReference type="Proteomes" id="UP000006765">
    <property type="component" value="Unassembled WGS sequence"/>
</dbReference>
<keyword evidence="2" id="KW-1185">Reference proteome</keyword>